<dbReference type="Proteomes" id="UP000241769">
    <property type="component" value="Unassembled WGS sequence"/>
</dbReference>
<evidence type="ECO:0000313" key="8">
    <source>
        <dbReference type="Proteomes" id="UP000241769"/>
    </source>
</evidence>
<dbReference type="OrthoDB" id="6372431at2759"/>
<dbReference type="Gene3D" id="3.30.420.40">
    <property type="match status" value="1"/>
</dbReference>
<dbReference type="CDD" id="cd24003">
    <property type="entry name" value="ASKHA_NBD_GDA1_CD39_NTPase"/>
    <property type="match status" value="1"/>
</dbReference>
<dbReference type="PANTHER" id="PTHR11782:SF83">
    <property type="entry name" value="GUANOSINE-DIPHOSPHATASE"/>
    <property type="match status" value="1"/>
</dbReference>
<dbReference type="PANTHER" id="PTHR11782">
    <property type="entry name" value="ADENOSINE/GUANOSINE DIPHOSPHATASE"/>
    <property type="match status" value="1"/>
</dbReference>
<evidence type="ECO:0000256" key="4">
    <source>
        <dbReference type="PIRSR" id="PIRSR600407-2"/>
    </source>
</evidence>
<dbReference type="AlphaFoldDB" id="A0A2P6NFK6"/>
<dbReference type="Pfam" id="PF01150">
    <property type="entry name" value="GDA1_CD39"/>
    <property type="match status" value="1"/>
</dbReference>
<feature type="transmembrane region" description="Helical" evidence="6">
    <location>
        <begin position="1105"/>
        <end position="1127"/>
    </location>
</feature>
<dbReference type="InParanoid" id="A0A2P6NFK6"/>
<evidence type="ECO:0000256" key="1">
    <source>
        <dbReference type="ARBA" id="ARBA00009283"/>
    </source>
</evidence>
<dbReference type="EMBL" id="MDYQ01000096">
    <property type="protein sequence ID" value="PRP82737.1"/>
    <property type="molecule type" value="Genomic_DNA"/>
</dbReference>
<evidence type="ECO:0000256" key="6">
    <source>
        <dbReference type="SAM" id="Phobius"/>
    </source>
</evidence>
<keyword evidence="6" id="KW-0812">Transmembrane</keyword>
<evidence type="ECO:0008006" key="9">
    <source>
        <dbReference type="Google" id="ProtNLM"/>
    </source>
</evidence>
<feature type="binding site" evidence="4">
    <location>
        <begin position="456"/>
        <end position="460"/>
    </location>
    <ligand>
        <name>ATP</name>
        <dbReference type="ChEBI" id="CHEBI:30616"/>
    </ligand>
</feature>
<proteinExistence type="inferred from homology"/>
<keyword evidence="4" id="KW-0067">ATP-binding</keyword>
<sequence>MLYLSRMIGNLHYFVGDPLMSCMFSGSGLNDAIRLQEESAIALDGGRMFERQKARCLLSERILSKEGVGNGSTKDRGPGEVINPHTVVIHLLMQQVDRSMMPLSENQRNKRRAALDMGQFAIGKRILACTDELTPAEMVEAWNLKGKKVVHVQPPKEVVLERMGEELWEMMRYFAEYGYYGGADVKPSQKLVKGELETYKEWVEKHMVLETHLMVRCGKLSWNWRIEGDDHTFRRKWDREAVTSLSRVDELLQRTPFQFISSSPSRGLHMRSSQLCLLLAITACVSSLQVEYGVTIDAGSSGSRIYIYQWDATDRPTLFHFPELATSPLNSTQSTLKTAVGTGIGSFGNDTEAIINTLDPLIEYARKHIPAEKIPTTLLYLKATAGMRLLSPATQDYIMNAIRGYLSQTGFHFHPHWAQVITGAEEGAFGWVAVNYLGNRLGQPANETVGALDLGGASVQMVYVPDNYTDGPDMSLVQFNEEVKYDLYSRSWLGLGVDQAQLNILKMLANESKTVNPCWPLNYTETVPKVNNITFTGSSDFQGCRDICSRFIREFSDSPVPVVFPPRQKDFKFIGFSSFYYTFAFYNLTSGDATIRDLLEEANVTCSNDLSYAIQKASIKPSRADFAQKYCFYGVYAHTLLVEGFKFDENSVQMIPQSEMNKVEIGWAPGSMVYEATEYYYTNHNDSAGTAPFQVRAGKSKFHYNETDGVQSSDYYSRVFAGAFNSSTASLVEAVPAKNCTEISPVCHFARLVLNITGDSTNIRRDVANLQRDENDLNEKAKTEGLPLFHIDAIWTTAQFLPAAPVVDSSDETIYVRISRDLTATGEEVNVTSYLPLFQEISRTKNITVVSAQSDLLQLEVMDDVISATLAVERIFSEFYLQRGGSTRMNMTAKKFGLPRLVVDRVWRTSEEEPVPKTVTFRFSGEISPKNISVLIAGTVFTSPDSVSVVISDTVDTKRATTSLATVNFLQSPLMLPAAAASSLENAIQVQQRGLYDAFDRSAKTNGIPSLQVVRDALPTTSSSSSSSSSTVTTTSSAPTSEVPTTSTSTETSSTTSTSETTSSSTSSDAIPTSSSSSETESSTTEEPKPTSEEEPKKKMTAGDIALTVIGSIAGVLLIVAGVILFLRWRKRRAIWGSYHALDSNAFHHEF</sequence>
<dbReference type="GO" id="GO:0017110">
    <property type="term" value="F:nucleoside diphosphate phosphatase activity"/>
    <property type="evidence" value="ECO:0007669"/>
    <property type="project" value="TreeGrafter"/>
</dbReference>
<reference evidence="7 8" key="1">
    <citation type="journal article" date="2018" name="Genome Biol. Evol.">
        <title>Multiple Roots of Fruiting Body Formation in Amoebozoa.</title>
        <authorList>
            <person name="Hillmann F."/>
            <person name="Forbes G."/>
            <person name="Novohradska S."/>
            <person name="Ferling I."/>
            <person name="Riege K."/>
            <person name="Groth M."/>
            <person name="Westermann M."/>
            <person name="Marz M."/>
            <person name="Spaller T."/>
            <person name="Winckler T."/>
            <person name="Schaap P."/>
            <person name="Glockner G."/>
        </authorList>
    </citation>
    <scope>NUCLEOTIDE SEQUENCE [LARGE SCALE GENOMIC DNA]</scope>
    <source>
        <strain evidence="7 8">Jena</strain>
    </source>
</reference>
<organism evidence="7 8">
    <name type="scientific">Planoprotostelium fungivorum</name>
    <dbReference type="NCBI Taxonomy" id="1890364"/>
    <lineage>
        <taxon>Eukaryota</taxon>
        <taxon>Amoebozoa</taxon>
        <taxon>Evosea</taxon>
        <taxon>Variosea</taxon>
        <taxon>Cavosteliida</taxon>
        <taxon>Cavosteliaceae</taxon>
        <taxon>Planoprotostelium</taxon>
    </lineage>
</organism>
<dbReference type="GO" id="GO:0005524">
    <property type="term" value="F:ATP binding"/>
    <property type="evidence" value="ECO:0007669"/>
    <property type="project" value="UniProtKB-KW"/>
</dbReference>
<evidence type="ECO:0000256" key="5">
    <source>
        <dbReference type="SAM" id="MobiDB-lite"/>
    </source>
</evidence>
<dbReference type="Gene3D" id="3.40.50.720">
    <property type="entry name" value="NAD(P)-binding Rossmann-like Domain"/>
    <property type="match status" value="1"/>
</dbReference>
<keyword evidence="4" id="KW-0547">Nucleotide-binding</keyword>
<keyword evidence="8" id="KW-1185">Reference proteome</keyword>
<dbReference type="PROSITE" id="PS01238">
    <property type="entry name" value="GDA1_CD39_NTPASE"/>
    <property type="match status" value="1"/>
</dbReference>
<dbReference type="GO" id="GO:0009134">
    <property type="term" value="P:nucleoside diphosphate catabolic process"/>
    <property type="evidence" value="ECO:0007669"/>
    <property type="project" value="TreeGrafter"/>
</dbReference>
<protein>
    <recommendedName>
        <fullName evidence="9">Apyrase</fullName>
    </recommendedName>
</protein>
<evidence type="ECO:0000256" key="3">
    <source>
        <dbReference type="PIRSR" id="PIRSR600407-1"/>
    </source>
</evidence>
<feature type="region of interest" description="Disordered" evidence="5">
    <location>
        <begin position="1019"/>
        <end position="1099"/>
    </location>
</feature>
<name>A0A2P6NFK6_9EUKA</name>
<evidence type="ECO:0000313" key="7">
    <source>
        <dbReference type="EMBL" id="PRP82737.1"/>
    </source>
</evidence>
<feature type="active site" description="Proton acceptor" evidence="3">
    <location>
        <position position="426"/>
    </location>
</feature>
<dbReference type="Gene3D" id="3.30.420.150">
    <property type="entry name" value="Exopolyphosphatase. Domain 2"/>
    <property type="match status" value="1"/>
</dbReference>
<gene>
    <name evidence="7" type="ORF">PROFUN_09822</name>
</gene>
<accession>A0A2P6NFK6</accession>
<keyword evidence="2" id="KW-0378">Hydrolase</keyword>
<comment type="similarity">
    <text evidence="1">Belongs to the GDA1/CD39 NTPase family.</text>
</comment>
<dbReference type="STRING" id="1890364.A0A2P6NFK6"/>
<feature type="compositionally biased region" description="Basic and acidic residues" evidence="5">
    <location>
        <begin position="1086"/>
        <end position="1098"/>
    </location>
</feature>
<comment type="caution">
    <text evidence="7">The sequence shown here is derived from an EMBL/GenBank/DDBJ whole genome shotgun (WGS) entry which is preliminary data.</text>
</comment>
<dbReference type="InterPro" id="IPR000407">
    <property type="entry name" value="GDA1_CD39_NTPase"/>
</dbReference>
<keyword evidence="6" id="KW-0472">Membrane</keyword>
<feature type="compositionally biased region" description="Low complexity" evidence="5">
    <location>
        <begin position="1019"/>
        <end position="1085"/>
    </location>
</feature>
<evidence type="ECO:0000256" key="2">
    <source>
        <dbReference type="ARBA" id="ARBA00022801"/>
    </source>
</evidence>
<keyword evidence="6" id="KW-1133">Transmembrane helix</keyword>
<dbReference type="GO" id="GO:0016020">
    <property type="term" value="C:membrane"/>
    <property type="evidence" value="ECO:0007669"/>
    <property type="project" value="TreeGrafter"/>
</dbReference>